<accession>A0A644W5C1</accession>
<protein>
    <submittedName>
        <fullName evidence="6">Cell division protein FtsA</fullName>
    </submittedName>
</protein>
<keyword evidence="1" id="KW-1003">Cell membrane</keyword>
<dbReference type="PANTHER" id="PTHR32432:SF4">
    <property type="entry name" value="CELL DIVISION PROTEIN FTSA"/>
    <property type="match status" value="1"/>
</dbReference>
<keyword evidence="4" id="KW-0131">Cell cycle</keyword>
<organism evidence="6">
    <name type="scientific">bioreactor metagenome</name>
    <dbReference type="NCBI Taxonomy" id="1076179"/>
    <lineage>
        <taxon>unclassified sequences</taxon>
        <taxon>metagenomes</taxon>
        <taxon>ecological metagenomes</taxon>
    </lineage>
</organism>
<dbReference type="Gene3D" id="3.30.420.40">
    <property type="match status" value="2"/>
</dbReference>
<proteinExistence type="inferred from homology"/>
<dbReference type="SMART" id="SM00842">
    <property type="entry name" value="FtsA"/>
    <property type="match status" value="1"/>
</dbReference>
<dbReference type="EMBL" id="VSSQ01000565">
    <property type="protein sequence ID" value="MPL97613.1"/>
    <property type="molecule type" value="Genomic_DNA"/>
</dbReference>
<dbReference type="GO" id="GO:0032153">
    <property type="term" value="C:cell division site"/>
    <property type="evidence" value="ECO:0007669"/>
    <property type="project" value="TreeGrafter"/>
</dbReference>
<gene>
    <name evidence="6" type="primary">ftsA_24</name>
    <name evidence="6" type="ORF">SDC9_43805</name>
</gene>
<evidence type="ECO:0000259" key="5">
    <source>
        <dbReference type="SMART" id="SM00842"/>
    </source>
</evidence>
<dbReference type="Gene3D" id="3.30.1490.110">
    <property type="match status" value="1"/>
</dbReference>
<dbReference type="CDD" id="cd24048">
    <property type="entry name" value="ASKHA_NBD_FtsA"/>
    <property type="match status" value="1"/>
</dbReference>
<evidence type="ECO:0000256" key="1">
    <source>
        <dbReference type="ARBA" id="ARBA00022475"/>
    </source>
</evidence>
<dbReference type="NCBIfam" id="TIGR01174">
    <property type="entry name" value="ftsA"/>
    <property type="match status" value="1"/>
</dbReference>
<dbReference type="AlphaFoldDB" id="A0A644W5C1"/>
<dbReference type="SUPFAM" id="SSF53067">
    <property type="entry name" value="Actin-like ATPase domain"/>
    <property type="match status" value="2"/>
</dbReference>
<name>A0A644W5C1_9ZZZZ</name>
<dbReference type="InterPro" id="IPR050696">
    <property type="entry name" value="FtsA/MreB"/>
</dbReference>
<dbReference type="GO" id="GO:0009898">
    <property type="term" value="C:cytoplasmic side of plasma membrane"/>
    <property type="evidence" value="ECO:0007669"/>
    <property type="project" value="TreeGrafter"/>
</dbReference>
<dbReference type="InterPro" id="IPR020823">
    <property type="entry name" value="Cell_div_FtsA"/>
</dbReference>
<dbReference type="PANTHER" id="PTHR32432">
    <property type="entry name" value="CELL DIVISION PROTEIN FTSA-RELATED"/>
    <property type="match status" value="1"/>
</dbReference>
<dbReference type="HAMAP" id="MF_02033">
    <property type="entry name" value="FtsA"/>
    <property type="match status" value="1"/>
</dbReference>
<dbReference type="InterPro" id="IPR003494">
    <property type="entry name" value="SHS2_FtsA"/>
</dbReference>
<dbReference type="Pfam" id="PF14450">
    <property type="entry name" value="FtsA"/>
    <property type="match status" value="1"/>
</dbReference>
<comment type="caution">
    <text evidence="6">The sequence shown here is derived from an EMBL/GenBank/DDBJ whole genome shotgun (WGS) entry which is preliminary data.</text>
</comment>
<dbReference type="PIRSF" id="PIRSF003101">
    <property type="entry name" value="FtsA"/>
    <property type="match status" value="1"/>
</dbReference>
<evidence type="ECO:0000256" key="2">
    <source>
        <dbReference type="ARBA" id="ARBA00022618"/>
    </source>
</evidence>
<dbReference type="GO" id="GO:0051301">
    <property type="term" value="P:cell division"/>
    <property type="evidence" value="ECO:0007669"/>
    <property type="project" value="UniProtKB-KW"/>
</dbReference>
<sequence length="424" mass="46280">MNGNQEIMVGLDIGTTKIAMIVGYQNEHGKLEVLGHGKTESLGVKRGLVANIEKTVEAIKKVVEITEAKSNVNIRTVNVGIAGQHIKSLQHRGSIIRDNNETEISQDDVERLIENMYKLVMPPGEEIIHVIPQEYIIDGEQGIKDPVGMAGVQLEANFHIITGQITAARNIEKCITRSDIAMSDMILEPIASSYSVLSEEEKEAGVALVDIGGGTTDIAIFQDGIIRHSAVIPLGGDIVTEDVKEGCSILKSYAETLKVKHGSALANEVKDEIYISIPGLKGRPHKEISMKNLARIIQSRMEEILEFVNYEIKNSGYDRKLIAGIVLTGGGAQLKDIAQLCQFITGHETRIGYPSEHLSANVDKELLLPMYATCIGLVLNGIENSSAAQANARKSVPNQGRRERGGFIKKIFRGGMNFFDENIS</sequence>
<keyword evidence="2 6" id="KW-0132">Cell division</keyword>
<reference evidence="6" key="1">
    <citation type="submission" date="2019-08" db="EMBL/GenBank/DDBJ databases">
        <authorList>
            <person name="Kucharzyk K."/>
            <person name="Murdoch R.W."/>
            <person name="Higgins S."/>
            <person name="Loffler F."/>
        </authorList>
    </citation>
    <scope>NUCLEOTIDE SEQUENCE</scope>
</reference>
<keyword evidence="3" id="KW-0472">Membrane</keyword>
<feature type="domain" description="SHS2" evidence="5">
    <location>
        <begin position="8"/>
        <end position="196"/>
    </location>
</feature>
<evidence type="ECO:0000256" key="3">
    <source>
        <dbReference type="ARBA" id="ARBA00023136"/>
    </source>
</evidence>
<dbReference type="Pfam" id="PF02491">
    <property type="entry name" value="SHS2_FTSA"/>
    <property type="match status" value="1"/>
</dbReference>
<evidence type="ECO:0000256" key="4">
    <source>
        <dbReference type="ARBA" id="ARBA00023306"/>
    </source>
</evidence>
<evidence type="ECO:0000313" key="6">
    <source>
        <dbReference type="EMBL" id="MPL97613.1"/>
    </source>
</evidence>
<dbReference type="InterPro" id="IPR043129">
    <property type="entry name" value="ATPase_NBD"/>
</dbReference>